<sequence>MSKKYRFLLYALLLNSFCLPPLKADKPLISPRLIELLKQQTPETLKNGIEIRLGGDEIQEGVLEGDSLLIDKAINALESNNLASQYAEINKLRIKGDYQSANKLLDICDKTFFQKPDTSASLPPINAIGMVCKQILAGNYFLDGNLKDWGKSLDFIKNIYYPPVRKISGLQQFSLADVKMGGLSVSPNPIQPFTITDIEYQQSIPLQYQIPIKENFRRNAEHVPYVIASLNEKEVPFFLETSAAIGKLPKAWSHSPHVHIVGHIERATNAASEFYSGDLGIVDELKIGKAVLKNVPFLFTNVSQAYLGLMILQKLGKIKIDKQQMIFGKDINCNCQQDIHLGSALAGDFQALKYPITWQGKTNLVAVDFTQDNTIFNLLTFKLQFTAEEKKQSFEEDVNSNKKMIKIVGYLNNENLFIDGINYGKIKALVEEDNRRKPVIIISTSILDKASLYLDFINHKACLKPNISDTQPMPQ</sequence>
<name>A0A0H3FY65_ZYMMA</name>
<evidence type="ECO:0000256" key="1">
    <source>
        <dbReference type="SAM" id="SignalP"/>
    </source>
</evidence>
<protein>
    <submittedName>
        <fullName evidence="2">Uncharacterized protein</fullName>
    </submittedName>
</protein>
<dbReference type="InterPro" id="IPR021109">
    <property type="entry name" value="Peptidase_aspartic_dom_sf"/>
</dbReference>
<evidence type="ECO:0000313" key="3">
    <source>
        <dbReference type="Proteomes" id="UP000001494"/>
    </source>
</evidence>
<dbReference type="RefSeq" id="WP_014500728.1">
    <property type="nucleotide sequence ID" value="NC_017262.1"/>
</dbReference>
<dbReference type="EMBL" id="CP002850">
    <property type="protein sequence ID" value="AEH62661.1"/>
    <property type="molecule type" value="Genomic_DNA"/>
</dbReference>
<dbReference type="Gene3D" id="2.40.70.10">
    <property type="entry name" value="Acid Proteases"/>
    <property type="match status" value="1"/>
</dbReference>
<keyword evidence="1" id="KW-0732">Signal</keyword>
<organism evidence="2 3">
    <name type="scientific">Zymomonas mobilis subsp. mobilis (strain ATCC 10988 / DSM 424 / LMG 404 / NCIMB 8938 / NRRL B-806 / ZM1)</name>
    <dbReference type="NCBI Taxonomy" id="555217"/>
    <lineage>
        <taxon>Bacteria</taxon>
        <taxon>Pseudomonadati</taxon>
        <taxon>Pseudomonadota</taxon>
        <taxon>Alphaproteobacteria</taxon>
        <taxon>Sphingomonadales</taxon>
        <taxon>Zymomonadaceae</taxon>
        <taxon>Zymomonas</taxon>
    </lineage>
</organism>
<feature type="chain" id="PRO_5002609649" evidence="1">
    <location>
        <begin position="24"/>
        <end position="475"/>
    </location>
</feature>
<dbReference type="OrthoDB" id="7596948at2"/>
<dbReference type="KEGG" id="zmm:Zmob_0823"/>
<dbReference type="HOGENOM" id="CLU_577391_0_0_5"/>
<dbReference type="Proteomes" id="UP000001494">
    <property type="component" value="Chromosome"/>
</dbReference>
<dbReference type="AlphaFoldDB" id="A0A0H3FY65"/>
<evidence type="ECO:0000313" key="2">
    <source>
        <dbReference type="EMBL" id="AEH62661.1"/>
    </source>
</evidence>
<dbReference type="Pfam" id="PF13650">
    <property type="entry name" value="Asp_protease_2"/>
    <property type="match status" value="1"/>
</dbReference>
<gene>
    <name evidence="2" type="ordered locus">Zmob_0823</name>
</gene>
<reference evidence="2 3" key="1">
    <citation type="journal article" date="2011" name="J. Bacteriol.">
        <title>Genome sequence of the ethanol-producing Zymomonas mobilis subsp. mobilis lectotype strain ATCC 10988.</title>
        <authorList>
            <person name="Pappas K.M."/>
            <person name="Kouvelis V.N."/>
            <person name="Saunders E."/>
            <person name="Brettin T.S."/>
            <person name="Bruce D."/>
            <person name="Detter C."/>
            <person name="Balakireva M."/>
            <person name="Han C.S."/>
            <person name="Savvakis G."/>
            <person name="Kyrpides N.C."/>
            <person name="Typas M.A."/>
        </authorList>
    </citation>
    <scope>NUCLEOTIDE SEQUENCE [LARGE SCALE GENOMIC DNA]</scope>
    <source>
        <strain evidence="3">ATCC 10988 / DSM 424 / CCUG 17860 / LMG 404 / NCIMB 8938 / NRRL B-806 / ZM1</strain>
    </source>
</reference>
<proteinExistence type="predicted"/>
<feature type="signal peptide" evidence="1">
    <location>
        <begin position="1"/>
        <end position="23"/>
    </location>
</feature>
<accession>A0A0H3FY65</accession>
<dbReference type="eggNOG" id="COG3577">
    <property type="taxonomic scope" value="Bacteria"/>
</dbReference>